<accession>A0ABU5IY03</accession>
<sequence>MKKVLYSIVVLGFVLVGSFGSTQQFSDVEINTGGTHPIQPPM</sequence>
<organism evidence="1 2">
    <name type="scientific">Robertmurraya mangrovi</name>
    <dbReference type="NCBI Taxonomy" id="3098077"/>
    <lineage>
        <taxon>Bacteria</taxon>
        <taxon>Bacillati</taxon>
        <taxon>Bacillota</taxon>
        <taxon>Bacilli</taxon>
        <taxon>Bacillales</taxon>
        <taxon>Bacillaceae</taxon>
        <taxon>Robertmurraya</taxon>
    </lineage>
</organism>
<evidence type="ECO:0008006" key="3">
    <source>
        <dbReference type="Google" id="ProtNLM"/>
    </source>
</evidence>
<comment type="caution">
    <text evidence="1">The sequence shown here is derived from an EMBL/GenBank/DDBJ whole genome shotgun (WGS) entry which is preliminary data.</text>
</comment>
<keyword evidence="2" id="KW-1185">Reference proteome</keyword>
<name>A0ABU5IY03_9BACI</name>
<proteinExistence type="predicted"/>
<gene>
    <name evidence="1" type="ORF">SM124_09685</name>
</gene>
<reference evidence="1 2" key="1">
    <citation type="submission" date="2023-11" db="EMBL/GenBank/DDBJ databases">
        <title>Bacillus jintuensis, isolated from a mudflat on the Beibu Gulf coast.</title>
        <authorList>
            <person name="Li M."/>
        </authorList>
    </citation>
    <scope>NUCLEOTIDE SEQUENCE [LARGE SCALE GENOMIC DNA]</scope>
    <source>
        <strain evidence="1 2">31A1R</strain>
    </source>
</reference>
<evidence type="ECO:0000313" key="2">
    <source>
        <dbReference type="Proteomes" id="UP001290455"/>
    </source>
</evidence>
<dbReference type="RefSeq" id="WP_322446320.1">
    <property type="nucleotide sequence ID" value="NZ_JAXOFX010000005.1"/>
</dbReference>
<evidence type="ECO:0000313" key="1">
    <source>
        <dbReference type="EMBL" id="MDZ5472016.1"/>
    </source>
</evidence>
<dbReference type="EMBL" id="JAXOFX010000005">
    <property type="protein sequence ID" value="MDZ5472016.1"/>
    <property type="molecule type" value="Genomic_DNA"/>
</dbReference>
<protein>
    <recommendedName>
        <fullName evidence="3">Phr family secreted Rap phosphatase inhibitor</fullName>
    </recommendedName>
</protein>
<dbReference type="Proteomes" id="UP001290455">
    <property type="component" value="Unassembled WGS sequence"/>
</dbReference>